<proteinExistence type="predicted"/>
<feature type="compositionally biased region" description="Basic and acidic residues" evidence="1">
    <location>
        <begin position="116"/>
        <end position="134"/>
    </location>
</feature>
<feature type="region of interest" description="Disordered" evidence="1">
    <location>
        <begin position="102"/>
        <end position="140"/>
    </location>
</feature>
<evidence type="ECO:0000256" key="1">
    <source>
        <dbReference type="SAM" id="MobiDB-lite"/>
    </source>
</evidence>
<evidence type="ECO:0000313" key="2">
    <source>
        <dbReference type="EMBL" id="EFX62700.1"/>
    </source>
</evidence>
<dbReference type="PhylomeDB" id="E9HZX8"/>
<gene>
    <name evidence="2" type="ORF">DAPPUDRAFT_269907</name>
</gene>
<organism evidence="2 3">
    <name type="scientific">Daphnia pulex</name>
    <name type="common">Water flea</name>
    <dbReference type="NCBI Taxonomy" id="6669"/>
    <lineage>
        <taxon>Eukaryota</taxon>
        <taxon>Metazoa</taxon>
        <taxon>Ecdysozoa</taxon>
        <taxon>Arthropoda</taxon>
        <taxon>Crustacea</taxon>
        <taxon>Branchiopoda</taxon>
        <taxon>Diplostraca</taxon>
        <taxon>Cladocera</taxon>
        <taxon>Anomopoda</taxon>
        <taxon>Daphniidae</taxon>
        <taxon>Daphnia</taxon>
    </lineage>
</organism>
<keyword evidence="3" id="KW-1185">Reference proteome</keyword>
<accession>E9HZX8</accession>
<name>E9HZX8_DAPPU</name>
<dbReference type="AlphaFoldDB" id="E9HZX8"/>
<dbReference type="Proteomes" id="UP000000305">
    <property type="component" value="Unassembled WGS sequence"/>
</dbReference>
<protein>
    <submittedName>
        <fullName evidence="2">Uncharacterized protein</fullName>
    </submittedName>
</protein>
<feature type="region of interest" description="Disordered" evidence="1">
    <location>
        <begin position="56"/>
        <end position="90"/>
    </location>
</feature>
<dbReference type="HOGENOM" id="CLU_1628698_0_0_1"/>
<dbReference type="EMBL" id="GL733432">
    <property type="protein sequence ID" value="EFX62700.1"/>
    <property type="molecule type" value="Genomic_DNA"/>
</dbReference>
<reference evidence="2 3" key="1">
    <citation type="journal article" date="2011" name="Science">
        <title>The ecoresponsive genome of Daphnia pulex.</title>
        <authorList>
            <person name="Colbourne J.K."/>
            <person name="Pfrender M.E."/>
            <person name="Gilbert D."/>
            <person name="Thomas W.K."/>
            <person name="Tucker A."/>
            <person name="Oakley T.H."/>
            <person name="Tokishita S."/>
            <person name="Aerts A."/>
            <person name="Arnold G.J."/>
            <person name="Basu M.K."/>
            <person name="Bauer D.J."/>
            <person name="Caceres C.E."/>
            <person name="Carmel L."/>
            <person name="Casola C."/>
            <person name="Choi J.H."/>
            <person name="Detter J.C."/>
            <person name="Dong Q."/>
            <person name="Dusheyko S."/>
            <person name="Eads B.D."/>
            <person name="Frohlich T."/>
            <person name="Geiler-Samerotte K.A."/>
            <person name="Gerlach D."/>
            <person name="Hatcher P."/>
            <person name="Jogdeo S."/>
            <person name="Krijgsveld J."/>
            <person name="Kriventseva E.V."/>
            <person name="Kultz D."/>
            <person name="Laforsch C."/>
            <person name="Lindquist E."/>
            <person name="Lopez J."/>
            <person name="Manak J.R."/>
            <person name="Muller J."/>
            <person name="Pangilinan J."/>
            <person name="Patwardhan R.P."/>
            <person name="Pitluck S."/>
            <person name="Pritham E.J."/>
            <person name="Rechtsteiner A."/>
            <person name="Rho M."/>
            <person name="Rogozin I.B."/>
            <person name="Sakarya O."/>
            <person name="Salamov A."/>
            <person name="Schaack S."/>
            <person name="Shapiro H."/>
            <person name="Shiga Y."/>
            <person name="Skalitzky C."/>
            <person name="Smith Z."/>
            <person name="Souvorov A."/>
            <person name="Sung W."/>
            <person name="Tang Z."/>
            <person name="Tsuchiya D."/>
            <person name="Tu H."/>
            <person name="Vos H."/>
            <person name="Wang M."/>
            <person name="Wolf Y.I."/>
            <person name="Yamagata H."/>
            <person name="Yamada T."/>
            <person name="Ye Y."/>
            <person name="Shaw J.R."/>
            <person name="Andrews J."/>
            <person name="Crease T.J."/>
            <person name="Tang H."/>
            <person name="Lucas S.M."/>
            <person name="Robertson H.M."/>
            <person name="Bork P."/>
            <person name="Koonin E.V."/>
            <person name="Zdobnov E.M."/>
            <person name="Grigoriev I.V."/>
            <person name="Lynch M."/>
            <person name="Boore J.L."/>
        </authorList>
    </citation>
    <scope>NUCLEOTIDE SEQUENCE [LARGE SCALE GENOMIC DNA]</scope>
</reference>
<sequence>MQPYPQSKSAFTCIREIIVDNNRPAEPAQPEEEIIDVEVEVIAEKIISDWRQLHQSLMHTSPASPDERRKEEEEPTQEPALPPIRMKKRTANTIDREVEEIMKHQSSLDIVDPEPAETKSRRSKSEDSKRHLEGPFDVEDSLPGHLKELRRTRSIACTTCSTS</sequence>
<evidence type="ECO:0000313" key="3">
    <source>
        <dbReference type="Proteomes" id="UP000000305"/>
    </source>
</evidence>
<dbReference type="InParanoid" id="E9HZX8"/>
<dbReference type="KEGG" id="dpx:DAPPUDRAFT_269907"/>